<dbReference type="Proteomes" id="UP000247810">
    <property type="component" value="Unassembled WGS sequence"/>
</dbReference>
<feature type="transmembrane region" description="Helical" evidence="4">
    <location>
        <begin position="765"/>
        <end position="786"/>
    </location>
</feature>
<dbReference type="Pfam" id="PF20684">
    <property type="entry name" value="Fung_rhodopsin"/>
    <property type="match status" value="2"/>
</dbReference>
<proteinExistence type="predicted"/>
<feature type="transmembrane region" description="Helical" evidence="4">
    <location>
        <begin position="738"/>
        <end position="759"/>
    </location>
</feature>
<dbReference type="GO" id="GO:0005886">
    <property type="term" value="C:plasma membrane"/>
    <property type="evidence" value="ECO:0007669"/>
    <property type="project" value="UniProtKB-SubCell"/>
</dbReference>
<evidence type="ECO:0000259" key="5">
    <source>
        <dbReference type="Pfam" id="PF20684"/>
    </source>
</evidence>
<sequence length="844" mass="92944">MGNARVAVLAVSITFLVVASICIILRFYTRIAIVKNIGHHDYWCLVAWIVDFGFSFSLLYATSQGLGLPSEAIDSQHRGNIVRATYAFIVLHNPALMTVKTSFLIFYLSFSKGQRLFRLATYVTLFVVNVAGLVLTLLNIFQCRPVAAAFRSDLRSTAKMNLPRSQKIILTVLFGCGIFVTIIDVIRIIYLQRAVTDSEETFQLQIDSDTLVEISSNAALSMMWSVAEVNMAVICTCIPLLKPLVVRVLPMIIGDINKKHETSTHSMQFLEEPFPSLPSPSDFFSSNRRSASSNGTFRQKRSTNDNDARFQAQRAFHGSTDMLEHVLSSELHPGRSTPLKEDLQLRPNTIITGAELSGALPVQPFPSNTNHDFVDFVQVNKPKSMLKLNNRESLFPLVIVTIIFFVWGFSYGLLGSLGDQIQTILELNSWQFLGNHAAYFGGYLLSPLLIGRWVLKKWGFKFTFITGLCLYACGTLVFWPSAVLLSYPAFVVSNLVIGIGLGVLETASDSFVTLCGPPENAEIRLTFVQSIQAVASVVSPLLAQKVLFRSVTRATALVDPQWTYLSIAFFVLILAVVLYYLPLPEAPDEDLEELAKRDQDDYSTKVLGVPVIWMTLLLGVSSLFFYTAGQEILSTSFETLVSTTFPTPTITPFDYLTIGHSVFTAGRFLTALTVWFLKPRWVLMIGYLGAIVFSVLCMNTTGSTAVIMGLMIYVFESGIFSIIFAISLRCMGRHTKTAAPLLATAVGGGAFLPFAQYGVSVSHRVPYSYCVLLAVFCAGAIFPLYLNFVPAARRQVDPVPSRFLRHRRALSAALHRAKPASASGGVGPGSPGTHGKSQKDPVDS</sequence>
<comment type="subcellular location">
    <subcellularLocation>
        <location evidence="1">Cell inner membrane</location>
        <topology evidence="1">Multi-pass membrane protein</topology>
    </subcellularLocation>
</comment>
<feature type="transmembrane region" description="Helical" evidence="4">
    <location>
        <begin position="437"/>
        <end position="455"/>
    </location>
</feature>
<dbReference type="EMBL" id="KZ825818">
    <property type="protein sequence ID" value="PYH97871.1"/>
    <property type="molecule type" value="Genomic_DNA"/>
</dbReference>
<keyword evidence="4" id="KW-0472">Membrane</keyword>
<dbReference type="OrthoDB" id="546893at2759"/>
<feature type="transmembrane region" description="Helical" evidence="4">
    <location>
        <begin position="394"/>
        <end position="417"/>
    </location>
</feature>
<keyword evidence="2" id="KW-1003">Cell membrane</keyword>
<keyword evidence="7" id="KW-1185">Reference proteome</keyword>
<dbReference type="Gene3D" id="1.20.1250.20">
    <property type="entry name" value="MFS general substrate transporter like domains"/>
    <property type="match status" value="2"/>
</dbReference>
<dbReference type="GO" id="GO:0022857">
    <property type="term" value="F:transmembrane transporter activity"/>
    <property type="evidence" value="ECO:0007669"/>
    <property type="project" value="InterPro"/>
</dbReference>
<dbReference type="STRING" id="1448320.A0A319DK29"/>
<dbReference type="SUPFAM" id="SSF103473">
    <property type="entry name" value="MFS general substrate transporter"/>
    <property type="match status" value="1"/>
</dbReference>
<feature type="region of interest" description="Disordered" evidence="3">
    <location>
        <begin position="815"/>
        <end position="844"/>
    </location>
</feature>
<feature type="domain" description="Rhodopsin" evidence="5">
    <location>
        <begin position="25"/>
        <end position="155"/>
    </location>
</feature>
<feature type="domain" description="Rhodopsin" evidence="5">
    <location>
        <begin position="157"/>
        <end position="246"/>
    </location>
</feature>
<dbReference type="InterPro" id="IPR050375">
    <property type="entry name" value="MFS_TsgA-like"/>
</dbReference>
<dbReference type="PANTHER" id="PTHR43702:SF13">
    <property type="entry name" value="MONOSACCHARIDE TRANSPORTER, PUTATIVE (AFU_ORTHOLOGUE AFUA_4G06630)-RELATED"/>
    <property type="match status" value="1"/>
</dbReference>
<gene>
    <name evidence="6" type="ORF">BO71DRAFT_480904</name>
</gene>
<reference evidence="6 7" key="1">
    <citation type="submission" date="2018-02" db="EMBL/GenBank/DDBJ databases">
        <title>The genomes of Aspergillus section Nigri reveals drivers in fungal speciation.</title>
        <authorList>
            <consortium name="DOE Joint Genome Institute"/>
            <person name="Vesth T.C."/>
            <person name="Nybo J."/>
            <person name="Theobald S."/>
            <person name="Brandl J."/>
            <person name="Frisvad J.C."/>
            <person name="Nielsen K.F."/>
            <person name="Lyhne E.K."/>
            <person name="Kogle M.E."/>
            <person name="Kuo A."/>
            <person name="Riley R."/>
            <person name="Clum A."/>
            <person name="Nolan M."/>
            <person name="Lipzen A."/>
            <person name="Salamov A."/>
            <person name="Henrissat B."/>
            <person name="Wiebenga A."/>
            <person name="De vries R.P."/>
            <person name="Grigoriev I.V."/>
            <person name="Mortensen U.H."/>
            <person name="Andersen M.R."/>
            <person name="Baker S.E."/>
        </authorList>
    </citation>
    <scope>NUCLEOTIDE SEQUENCE [LARGE SCALE GENOMIC DNA]</scope>
    <source>
        <strain evidence="6 7">CBS 707.79</strain>
    </source>
</reference>
<accession>A0A319DK29</accession>
<feature type="transmembrane region" description="Helical" evidence="4">
    <location>
        <begin position="6"/>
        <end position="28"/>
    </location>
</feature>
<feature type="transmembrane region" description="Helical" evidence="4">
    <location>
        <begin position="168"/>
        <end position="190"/>
    </location>
</feature>
<feature type="transmembrane region" description="Helical" evidence="4">
    <location>
        <begin position="119"/>
        <end position="141"/>
    </location>
</feature>
<feature type="region of interest" description="Disordered" evidence="3">
    <location>
        <begin position="281"/>
        <end position="304"/>
    </location>
</feature>
<evidence type="ECO:0000256" key="3">
    <source>
        <dbReference type="SAM" id="MobiDB-lite"/>
    </source>
</evidence>
<feature type="transmembrane region" description="Helical" evidence="4">
    <location>
        <begin position="602"/>
        <end position="626"/>
    </location>
</feature>
<dbReference type="InterPro" id="IPR036259">
    <property type="entry name" value="MFS_trans_sf"/>
</dbReference>
<evidence type="ECO:0000256" key="2">
    <source>
        <dbReference type="ARBA" id="ARBA00022475"/>
    </source>
</evidence>
<dbReference type="InterPro" id="IPR011701">
    <property type="entry name" value="MFS"/>
</dbReference>
<feature type="transmembrane region" description="Helical" evidence="4">
    <location>
        <begin position="485"/>
        <end position="504"/>
    </location>
</feature>
<dbReference type="AlphaFoldDB" id="A0A319DK29"/>
<dbReference type="InterPro" id="IPR049326">
    <property type="entry name" value="Rhodopsin_dom_fungi"/>
</dbReference>
<name>A0A319DK29_9EURO</name>
<evidence type="ECO:0000313" key="7">
    <source>
        <dbReference type="Proteomes" id="UP000247810"/>
    </source>
</evidence>
<dbReference type="PANTHER" id="PTHR43702">
    <property type="entry name" value="L-FUCOSE-PROTON SYMPORTER"/>
    <property type="match status" value="1"/>
</dbReference>
<protein>
    <submittedName>
        <fullName evidence="6">MFS general substrate transporter</fullName>
    </submittedName>
</protein>
<feature type="transmembrane region" description="Helical" evidence="4">
    <location>
        <begin position="81"/>
        <end position="107"/>
    </location>
</feature>
<feature type="transmembrane region" description="Helical" evidence="4">
    <location>
        <begin position="462"/>
        <end position="479"/>
    </location>
</feature>
<evidence type="ECO:0000313" key="6">
    <source>
        <dbReference type="EMBL" id="PYH97871.1"/>
    </source>
</evidence>
<feature type="compositionally biased region" description="Low complexity" evidence="3">
    <location>
        <begin position="281"/>
        <end position="294"/>
    </location>
</feature>
<keyword evidence="4" id="KW-1133">Transmembrane helix</keyword>
<feature type="transmembrane region" description="Helical" evidence="4">
    <location>
        <begin position="40"/>
        <end position="61"/>
    </location>
</feature>
<organism evidence="6 7">
    <name type="scientific">Aspergillus ellipticus CBS 707.79</name>
    <dbReference type="NCBI Taxonomy" id="1448320"/>
    <lineage>
        <taxon>Eukaryota</taxon>
        <taxon>Fungi</taxon>
        <taxon>Dikarya</taxon>
        <taxon>Ascomycota</taxon>
        <taxon>Pezizomycotina</taxon>
        <taxon>Eurotiomycetes</taxon>
        <taxon>Eurotiomycetidae</taxon>
        <taxon>Eurotiales</taxon>
        <taxon>Aspergillaceae</taxon>
        <taxon>Aspergillus</taxon>
        <taxon>Aspergillus subgen. Circumdati</taxon>
    </lineage>
</organism>
<feature type="transmembrane region" description="Helical" evidence="4">
    <location>
        <begin position="562"/>
        <end position="581"/>
    </location>
</feature>
<dbReference type="VEuPathDB" id="FungiDB:BO71DRAFT_480904"/>
<feature type="transmembrane region" description="Helical" evidence="4">
    <location>
        <begin position="707"/>
        <end position="726"/>
    </location>
</feature>
<feature type="transmembrane region" description="Helical" evidence="4">
    <location>
        <begin position="684"/>
        <end position="701"/>
    </location>
</feature>
<evidence type="ECO:0000256" key="1">
    <source>
        <dbReference type="ARBA" id="ARBA00004429"/>
    </source>
</evidence>
<keyword evidence="4" id="KW-0812">Transmembrane</keyword>
<dbReference type="Pfam" id="PF07690">
    <property type="entry name" value="MFS_1"/>
    <property type="match status" value="1"/>
</dbReference>
<evidence type="ECO:0000256" key="4">
    <source>
        <dbReference type="SAM" id="Phobius"/>
    </source>
</evidence>